<evidence type="ECO:0000313" key="2">
    <source>
        <dbReference type="Proteomes" id="UP001357485"/>
    </source>
</evidence>
<dbReference type="Proteomes" id="UP001357485">
    <property type="component" value="Unassembled WGS sequence"/>
</dbReference>
<evidence type="ECO:0000313" key="1">
    <source>
        <dbReference type="EMBL" id="KAK5191328.1"/>
    </source>
</evidence>
<gene>
    <name evidence="1" type="ORF">LTR16_007609</name>
</gene>
<accession>A0ABR0LKZ8</accession>
<comment type="caution">
    <text evidence="1">The sequence shown here is derived from an EMBL/GenBank/DDBJ whole genome shotgun (WGS) entry which is preliminary data.</text>
</comment>
<feature type="non-terminal residue" evidence="1">
    <location>
        <position position="60"/>
    </location>
</feature>
<feature type="non-terminal residue" evidence="1">
    <location>
        <position position="1"/>
    </location>
</feature>
<organism evidence="1 2">
    <name type="scientific">Cryomyces antarcticus</name>
    <dbReference type="NCBI Taxonomy" id="329879"/>
    <lineage>
        <taxon>Eukaryota</taxon>
        <taxon>Fungi</taxon>
        <taxon>Dikarya</taxon>
        <taxon>Ascomycota</taxon>
        <taxon>Pezizomycotina</taxon>
        <taxon>Dothideomycetes</taxon>
        <taxon>Dothideomycetes incertae sedis</taxon>
        <taxon>Cryomyces</taxon>
    </lineage>
</organism>
<keyword evidence="2" id="KW-1185">Reference proteome</keyword>
<protein>
    <submittedName>
        <fullName evidence="1">Uncharacterized protein</fullName>
    </submittedName>
</protein>
<reference evidence="1 2" key="1">
    <citation type="submission" date="2023-08" db="EMBL/GenBank/DDBJ databases">
        <title>Black Yeasts Isolated from many extreme environments.</title>
        <authorList>
            <person name="Coleine C."/>
            <person name="Stajich J.E."/>
            <person name="Selbmann L."/>
        </authorList>
    </citation>
    <scope>NUCLEOTIDE SEQUENCE [LARGE SCALE GENOMIC DNA]</scope>
    <source>
        <strain evidence="1 2">CCFEE 536</strain>
    </source>
</reference>
<proteinExistence type="predicted"/>
<sequence>LVVDATELVNGSAELEQTLELLTDLIVSGELDEVIELDTEGVTVVNEVATILADELLEVM</sequence>
<name>A0ABR0LKZ8_9PEZI</name>
<dbReference type="EMBL" id="JAVRRA010018066">
    <property type="protein sequence ID" value="KAK5191328.1"/>
    <property type="molecule type" value="Genomic_DNA"/>
</dbReference>